<dbReference type="InterPro" id="IPR018946">
    <property type="entry name" value="PhoD-like_MPP"/>
</dbReference>
<dbReference type="OrthoDB" id="2419400at2759"/>
<dbReference type="InterPro" id="IPR043904">
    <property type="entry name" value="PhoD_2-like"/>
</dbReference>
<reference evidence="3" key="2">
    <citation type="journal article" date="2020" name="Nat. Commun.">
        <title>Large-scale genome sequencing of mycorrhizal fungi provides insights into the early evolution of symbiotic traits.</title>
        <authorList>
            <person name="Miyauchi S."/>
            <person name="Kiss E."/>
            <person name="Kuo A."/>
            <person name="Drula E."/>
            <person name="Kohler A."/>
            <person name="Sanchez-Garcia M."/>
            <person name="Morin E."/>
            <person name="Andreopoulos B."/>
            <person name="Barry K.W."/>
            <person name="Bonito G."/>
            <person name="Buee M."/>
            <person name="Carver A."/>
            <person name="Chen C."/>
            <person name="Cichocki N."/>
            <person name="Clum A."/>
            <person name="Culley D."/>
            <person name="Crous P.W."/>
            <person name="Fauchery L."/>
            <person name="Girlanda M."/>
            <person name="Hayes R.D."/>
            <person name="Keri Z."/>
            <person name="LaButti K."/>
            <person name="Lipzen A."/>
            <person name="Lombard V."/>
            <person name="Magnuson J."/>
            <person name="Maillard F."/>
            <person name="Murat C."/>
            <person name="Nolan M."/>
            <person name="Ohm R.A."/>
            <person name="Pangilinan J."/>
            <person name="Pereira M.F."/>
            <person name="Perotto S."/>
            <person name="Peter M."/>
            <person name="Pfister S."/>
            <person name="Riley R."/>
            <person name="Sitrit Y."/>
            <person name="Stielow J.B."/>
            <person name="Szollosi G."/>
            <person name="Zifcakova L."/>
            <person name="Stursova M."/>
            <person name="Spatafora J.W."/>
            <person name="Tedersoo L."/>
            <person name="Vaario L.M."/>
            <person name="Yamada A."/>
            <person name="Yan M."/>
            <person name="Wang P."/>
            <person name="Xu J."/>
            <person name="Bruns T."/>
            <person name="Baldrian P."/>
            <person name="Vilgalys R."/>
            <person name="Dunand C."/>
            <person name="Henrissat B."/>
            <person name="Grigoriev I.V."/>
            <person name="Hibbett D."/>
            <person name="Nagy L.G."/>
            <person name="Martin F.M."/>
        </authorList>
    </citation>
    <scope>NUCLEOTIDE SEQUENCE</scope>
    <source>
        <strain evidence="3">Prilba</strain>
    </source>
</reference>
<dbReference type="Gene3D" id="3.60.21.70">
    <property type="entry name" value="PhoD-like phosphatase"/>
    <property type="match status" value="1"/>
</dbReference>
<gene>
    <name evidence="3" type="ORF">DFH94DRAFT_693399</name>
</gene>
<keyword evidence="4" id="KW-1185">Reference proteome</keyword>
<dbReference type="InterPro" id="IPR038607">
    <property type="entry name" value="PhoD-like_sf"/>
</dbReference>
<feature type="region of interest" description="Disordered" evidence="1">
    <location>
        <begin position="1"/>
        <end position="122"/>
    </location>
</feature>
<dbReference type="GO" id="GO:0016020">
    <property type="term" value="C:membrane"/>
    <property type="evidence" value="ECO:0007669"/>
    <property type="project" value="TreeGrafter"/>
</dbReference>
<evidence type="ECO:0000313" key="4">
    <source>
        <dbReference type="Proteomes" id="UP000759537"/>
    </source>
</evidence>
<name>A0A9P5T7N3_9AGAM</name>
<dbReference type="Pfam" id="PF19050">
    <property type="entry name" value="PhoD_2"/>
    <property type="match status" value="2"/>
</dbReference>
<evidence type="ECO:0000256" key="1">
    <source>
        <dbReference type="SAM" id="MobiDB-lite"/>
    </source>
</evidence>
<comment type="caution">
    <text evidence="3">The sequence shown here is derived from an EMBL/GenBank/DDBJ whole genome shotgun (WGS) entry which is preliminary data.</text>
</comment>
<reference evidence="3" key="1">
    <citation type="submission" date="2019-10" db="EMBL/GenBank/DDBJ databases">
        <authorList>
            <consortium name="DOE Joint Genome Institute"/>
            <person name="Kuo A."/>
            <person name="Miyauchi S."/>
            <person name="Kiss E."/>
            <person name="Drula E."/>
            <person name="Kohler A."/>
            <person name="Sanchez-Garcia M."/>
            <person name="Andreopoulos B."/>
            <person name="Barry K.W."/>
            <person name="Bonito G."/>
            <person name="Buee M."/>
            <person name="Carver A."/>
            <person name="Chen C."/>
            <person name="Cichocki N."/>
            <person name="Clum A."/>
            <person name="Culley D."/>
            <person name="Crous P.W."/>
            <person name="Fauchery L."/>
            <person name="Girlanda M."/>
            <person name="Hayes R."/>
            <person name="Keri Z."/>
            <person name="LaButti K."/>
            <person name="Lipzen A."/>
            <person name="Lombard V."/>
            <person name="Magnuson J."/>
            <person name="Maillard F."/>
            <person name="Morin E."/>
            <person name="Murat C."/>
            <person name="Nolan M."/>
            <person name="Ohm R."/>
            <person name="Pangilinan J."/>
            <person name="Pereira M."/>
            <person name="Perotto S."/>
            <person name="Peter M."/>
            <person name="Riley R."/>
            <person name="Sitrit Y."/>
            <person name="Stielow B."/>
            <person name="Szollosi G."/>
            <person name="Zifcakova L."/>
            <person name="Stursova M."/>
            <person name="Spatafora J.W."/>
            <person name="Tedersoo L."/>
            <person name="Vaario L.-M."/>
            <person name="Yamada A."/>
            <person name="Yan M."/>
            <person name="Wang P."/>
            <person name="Xu J."/>
            <person name="Bruns T."/>
            <person name="Baldrian P."/>
            <person name="Vilgalys R."/>
            <person name="Henrissat B."/>
            <person name="Grigoriev I.V."/>
            <person name="Hibbett D."/>
            <person name="Nagy L.G."/>
            <person name="Martin F.M."/>
        </authorList>
    </citation>
    <scope>NUCLEOTIDE SEQUENCE</scope>
    <source>
        <strain evidence="3">Prilba</strain>
    </source>
</reference>
<feature type="domain" description="PhoD-like phosphatase" evidence="2">
    <location>
        <begin position="281"/>
        <end position="580"/>
    </location>
</feature>
<dbReference type="AlphaFoldDB" id="A0A9P5T7N3"/>
<sequence length="797" mass="88885">MDNAGRHARRRAAQQDVAQPPARGPDGLFRPVAQVEPMEDSFIGGWTMPVRQPSPRPTPPASNGDGSIPMGVPGPSPLLSAHLQQTGYPFVRPPSTSGLPAAAQHGPRPSSDDSPLAKLSPVERSQVLNLRKTTMQPYLQFMCGPLLRYDTIEDGVWHGAALIVTADAGSTYEPYHPTLKYCWNPKYSAPLQRQLNVQGAQGVDLGPHPADPNALHFGREANDGYLEGPDVQVQRVVGMEIHVYTGRGGTSTYTFWRFPIHIPLAESEMKILYSINDGIMMDFFVPGRSQTMRLAAYSCNGFSAGVNPDDFRGQGFQSGYDPVWVDLLAKHTDQPFHLLVGGGDQVYCDGVVREPEMQEWMNKKPEEKKVFALTDEIRSAIDRFYFNHYCESFRSGAFARANSSIPMLNMLDDHDLVSVPITYFWSLIDTGGRLMVLEVKSPIFNEIGSRGYFFFLLFQCFINVSVDSTDDRTHVFKSVVIGGQGPYVPYPSHSFLTPIGPTAWLLMLDCRAERTLGQVLITERNTGRGSTEQGNTEQVCSAEQYEKVFARLNALPSTVEHLIIQLGIPIAYPRMVFLENALSSKLNPFLTLARTGSFRGLKGFVNKFNGDAELLDDLNDHWTSKHHKLERNWFIGQLQQYALSHRIRVTFLTGDVHCAAVGLLKTLNKGKKKFSAIKPTDDYRYMLNVVTSAIVNTPPPNGVLTLVNSLSAKRHRTMHHLDTDEEMVALFEKDTDEKSKPKSHYIMGRRNWCSITMKQPSGDLLFDIRVEKEQGHGETVGYTILAPPPRWAAKAVT</sequence>
<evidence type="ECO:0000259" key="2">
    <source>
        <dbReference type="Pfam" id="PF19050"/>
    </source>
</evidence>
<feature type="compositionally biased region" description="Basic residues" evidence="1">
    <location>
        <begin position="1"/>
        <end position="12"/>
    </location>
</feature>
<organism evidence="3 4">
    <name type="scientific">Russula ochroleuca</name>
    <dbReference type="NCBI Taxonomy" id="152965"/>
    <lineage>
        <taxon>Eukaryota</taxon>
        <taxon>Fungi</taxon>
        <taxon>Dikarya</taxon>
        <taxon>Basidiomycota</taxon>
        <taxon>Agaricomycotina</taxon>
        <taxon>Agaricomycetes</taxon>
        <taxon>Russulales</taxon>
        <taxon>Russulaceae</taxon>
        <taxon>Russula</taxon>
    </lineage>
</organism>
<dbReference type="CDD" id="cd07389">
    <property type="entry name" value="MPP_PhoD"/>
    <property type="match status" value="1"/>
</dbReference>
<dbReference type="PANTHER" id="PTHR46689">
    <property type="entry name" value="MEMBRANE PROTEIN, PUTATIVE-RELATED"/>
    <property type="match status" value="1"/>
</dbReference>
<accession>A0A9P5T7N3</accession>
<dbReference type="EMBL" id="WHVB01000010">
    <property type="protein sequence ID" value="KAF8479014.1"/>
    <property type="molecule type" value="Genomic_DNA"/>
</dbReference>
<protein>
    <recommendedName>
        <fullName evidence="2">PhoD-like phosphatase domain-containing protein</fullName>
    </recommendedName>
</protein>
<dbReference type="PANTHER" id="PTHR46689:SF1">
    <property type="entry name" value="PHOD-LIKE PHOSPHATASE DOMAIN-CONTAINING PROTEIN"/>
    <property type="match status" value="1"/>
</dbReference>
<dbReference type="Proteomes" id="UP000759537">
    <property type="component" value="Unassembled WGS sequence"/>
</dbReference>
<evidence type="ECO:0000313" key="3">
    <source>
        <dbReference type="EMBL" id="KAF8479014.1"/>
    </source>
</evidence>
<feature type="domain" description="PhoD-like phosphatase" evidence="2">
    <location>
        <begin position="600"/>
        <end position="760"/>
    </location>
</feature>
<proteinExistence type="predicted"/>